<dbReference type="SUPFAM" id="SSF48239">
    <property type="entry name" value="Terpenoid cyclases/Protein prenyltransferases"/>
    <property type="match status" value="2"/>
</dbReference>
<evidence type="ECO:0000313" key="3">
    <source>
        <dbReference type="EMBL" id="UOF92593.1"/>
    </source>
</evidence>
<feature type="signal peptide" evidence="1">
    <location>
        <begin position="1"/>
        <end position="33"/>
    </location>
</feature>
<proteinExistence type="predicted"/>
<dbReference type="Pfam" id="PF00395">
    <property type="entry name" value="SLH"/>
    <property type="match status" value="3"/>
</dbReference>
<reference evidence="3" key="1">
    <citation type="submission" date="2021-12" db="EMBL/GenBank/DDBJ databases">
        <title>Alicyclobacillaceae gen. nov., sp. nov., isolated from chalcocite enrichment system.</title>
        <authorList>
            <person name="Jiang Z."/>
        </authorList>
    </citation>
    <scope>NUCLEOTIDE SEQUENCE</scope>
    <source>
        <strain evidence="3">MYW30-H2</strain>
    </source>
</reference>
<keyword evidence="4" id="KW-1185">Reference proteome</keyword>
<dbReference type="RefSeq" id="WP_347439261.1">
    <property type="nucleotide sequence ID" value="NZ_CP089291.1"/>
</dbReference>
<feature type="domain" description="SLH" evidence="2">
    <location>
        <begin position="953"/>
        <end position="1015"/>
    </location>
</feature>
<dbReference type="InterPro" id="IPR027954">
    <property type="entry name" value="Transcobalamin-like_C"/>
</dbReference>
<dbReference type="PROSITE" id="PS51272">
    <property type="entry name" value="SLH"/>
    <property type="match status" value="3"/>
</dbReference>
<organism evidence="3 4">
    <name type="scientific">Fodinisporobacter ferrooxydans</name>
    <dbReference type="NCBI Taxonomy" id="2901836"/>
    <lineage>
        <taxon>Bacteria</taxon>
        <taxon>Bacillati</taxon>
        <taxon>Bacillota</taxon>
        <taxon>Bacilli</taxon>
        <taxon>Bacillales</taxon>
        <taxon>Alicyclobacillaceae</taxon>
        <taxon>Fodinisporobacter</taxon>
    </lineage>
</organism>
<dbReference type="InterPro" id="IPR001119">
    <property type="entry name" value="SLH_dom"/>
</dbReference>
<dbReference type="Gene3D" id="1.50.10.20">
    <property type="match status" value="2"/>
</dbReference>
<evidence type="ECO:0000313" key="4">
    <source>
        <dbReference type="Proteomes" id="UP000830167"/>
    </source>
</evidence>
<gene>
    <name evidence="3" type="ORF">LSG31_10785</name>
</gene>
<evidence type="ECO:0000259" key="2">
    <source>
        <dbReference type="PROSITE" id="PS51272"/>
    </source>
</evidence>
<feature type="chain" id="PRO_5047075709" evidence="1">
    <location>
        <begin position="34"/>
        <end position="1134"/>
    </location>
</feature>
<accession>A0ABY4CQ20</accession>
<feature type="domain" description="SLH" evidence="2">
    <location>
        <begin position="1016"/>
        <end position="1079"/>
    </location>
</feature>
<dbReference type="Proteomes" id="UP000830167">
    <property type="component" value="Chromosome"/>
</dbReference>
<evidence type="ECO:0000256" key="1">
    <source>
        <dbReference type="SAM" id="SignalP"/>
    </source>
</evidence>
<dbReference type="Gene3D" id="2.170.130.30">
    <property type="match status" value="1"/>
</dbReference>
<dbReference type="EMBL" id="CP089291">
    <property type="protein sequence ID" value="UOF92593.1"/>
    <property type="molecule type" value="Genomic_DNA"/>
</dbReference>
<dbReference type="InterPro" id="IPR008930">
    <property type="entry name" value="Terpenoid_cyclase/PrenylTrfase"/>
</dbReference>
<dbReference type="Gene3D" id="2.60.220.30">
    <property type="match status" value="1"/>
</dbReference>
<sequence length="1134" mass="121187">MAKRTRFRVISNCFLFIFSIAQISFGFSATIFADTTTLQQQVEQQLPISAAAYTQEAGSSDNWTPVERYLANLKPTSDYNSIVANAVYQTTVSANTYVDTYPTSLTALETTILGVTSAGEDATDVNGVNLVEKLYQQSPDVEGTFNTNVMYDLIALDAKPYNVPGNAATTRQDLTQDILSSQLPSGGWGSLTFHNGQWDAVQYDAYWQPTYITPTDPTFDSYFDTDSTGMALTALAPYYTSDANVKAAVDKAVQRLEKEGDTSNSDSLAQMIIGLSSVGVDPTNVNNVNLVQKLLAFATSNGLFIYDNSYGANAFSTKDAIGAMAAYLKFVNNSNTYESIYYHMNGPGTESDPVITTTGANGSTSGQTNGKATVSVIGYQGQTLLSSSTVALQADDNPYTVLIRAIGASNVISTGSGTSLYVKSIDGLSEFDKGPLSGWMYTVNGQFTNTGAGNYPLKDGDSVQWVYTSNGGTDVGAPASSGGVADTTSSAAPSSAVTAAIENLQLPIDNTKPIDQVGQAVQVENADQPMTAADIQNLKQTLAANQVNLSQVVSPNQDQTLSDSAKEVQLYIPQNALGSQTTIGIQKETAVSDQKGLLSPIYDFTPNGTHFDKPIAITIKAPLDVKDLSQVALVWLDESTHQWVPIPAVVDAKTGEVTGEVNHFTKFAVIDRSRLNPSAPVDHGIQGASQALLNSGEISDWGAFALARAGKSLPASYLIHVQQLLAQNHGSFHNVTDYERMALGILAAGGDPLSIDGYNLIQGIYNSTRLTSQGANGVIFALIALDSNHYQIPQNARWNRDQLIQWLLQNQNTDGGWSLIKGDASDLDLTSMALVALSPYQTQTDVKHATNAALQWITKSGNTGGISSSESIAQEIQGLAALGLNPADAAYDRSGMNLLQDLLQFQQADGGFAHQAGLGSDTIATEQALAALDAYNNFVQGKGSIYQFAAQSGTGYIDSDQISPWALDSVAKASQYHLMQGIGTTAPMFAPKQLITRAEFTKVIMSLLGVKPEAGQQAIFADVKPGSWYYGYVKAAKDQGLIQGISASRFAPEQPITREQMAVIIANAWKLQPIRATFDVTDRNQVDRYAYASMQALYDHGIMVGSGGAIDPQGNATREMAAVLAVKLYEDKQK</sequence>
<feature type="domain" description="SLH" evidence="2">
    <location>
        <begin position="1080"/>
        <end position="1134"/>
    </location>
</feature>
<protein>
    <submittedName>
        <fullName evidence="3">S-layer homology domain-containing protein</fullName>
    </submittedName>
</protein>
<dbReference type="Pfam" id="PF14478">
    <property type="entry name" value="DUF4430"/>
    <property type="match status" value="1"/>
</dbReference>
<keyword evidence="1" id="KW-0732">Signal</keyword>
<name>A0ABY4CQ20_9BACL</name>